<sequence length="55" mass="6057">MEVKATSRPTPKDAQGLLAFLAEYPEVPGRLLLHGGEEVFPLADRVVAAPWWRVA</sequence>
<dbReference type="AlphaFoldDB" id="A0A3P4AWS3"/>
<name>A0A3P4AWS3_THETH</name>
<evidence type="ECO:0000313" key="2">
    <source>
        <dbReference type="Proteomes" id="UP000279841"/>
    </source>
</evidence>
<dbReference type="EMBL" id="LR027520">
    <property type="protein sequence ID" value="VCU55016.1"/>
    <property type="molecule type" value="Genomic_DNA"/>
</dbReference>
<accession>A0A3P4AWS3</accession>
<protein>
    <submittedName>
        <fullName evidence="1">Uncharacterized protein</fullName>
    </submittedName>
</protein>
<dbReference type="Proteomes" id="UP000279841">
    <property type="component" value="Plasmid 4"/>
</dbReference>
<gene>
    <name evidence="1" type="ORF">TTHNP4_00480</name>
</gene>
<proteinExistence type="predicted"/>
<organism evidence="1 2">
    <name type="scientific">Thermus thermophilus</name>
    <dbReference type="NCBI Taxonomy" id="274"/>
    <lineage>
        <taxon>Bacteria</taxon>
        <taxon>Thermotogati</taxon>
        <taxon>Deinococcota</taxon>
        <taxon>Deinococci</taxon>
        <taxon>Thermales</taxon>
        <taxon>Thermaceae</taxon>
        <taxon>Thermus</taxon>
    </lineage>
</organism>
<dbReference type="RefSeq" id="WP_252973384.1">
    <property type="nucleotide sequence ID" value="NZ_LR027520.1"/>
</dbReference>
<keyword evidence="1" id="KW-0614">Plasmid</keyword>
<geneLocation type="plasmid" evidence="1 2">
    <name>4</name>
</geneLocation>
<reference evidence="1 2" key="1">
    <citation type="submission" date="2018-10" db="EMBL/GenBank/DDBJ databases">
        <authorList>
            <person name="Peiro R."/>
            <person name="Begona"/>
            <person name="Cbmso G."/>
            <person name="Lopez M."/>
            <person name="Gonzalez S."/>
            <person name="Sacristan E."/>
            <person name="Castillo E."/>
        </authorList>
    </citation>
    <scope>NUCLEOTIDE SEQUENCE [LARGE SCALE GENOMIC DNA]</scope>
    <source>
        <strain evidence="1">TTHNAR1</strain>
        <plasmid evidence="2">4</plasmid>
    </source>
</reference>
<evidence type="ECO:0000313" key="1">
    <source>
        <dbReference type="EMBL" id="VCU55016.1"/>
    </source>
</evidence>